<dbReference type="HOGENOM" id="CLU_027502_2_0_1"/>
<dbReference type="InterPro" id="IPR029058">
    <property type="entry name" value="AB_hydrolase_fold"/>
</dbReference>
<keyword evidence="3" id="KW-1185">Reference proteome</keyword>
<proteinExistence type="predicted"/>
<organism evidence="2 3">
    <name type="scientific">Hypocrea atroviridis (strain ATCC 20476 / IMI 206040)</name>
    <name type="common">Trichoderma atroviride</name>
    <dbReference type="NCBI Taxonomy" id="452589"/>
    <lineage>
        <taxon>Eukaryota</taxon>
        <taxon>Fungi</taxon>
        <taxon>Dikarya</taxon>
        <taxon>Ascomycota</taxon>
        <taxon>Pezizomycotina</taxon>
        <taxon>Sordariomycetes</taxon>
        <taxon>Hypocreomycetidae</taxon>
        <taxon>Hypocreales</taxon>
        <taxon>Hypocreaceae</taxon>
        <taxon>Trichoderma</taxon>
    </lineage>
</organism>
<dbReference type="Proteomes" id="UP000005426">
    <property type="component" value="Unassembled WGS sequence"/>
</dbReference>
<dbReference type="PANTHER" id="PTHR37471:SF1">
    <property type="entry name" value="AB HYDROLASE-1 DOMAIN-CONTAINING PROTEIN"/>
    <property type="match status" value="1"/>
</dbReference>
<dbReference type="OrthoDB" id="6431331at2759"/>
<reference evidence="2 3" key="1">
    <citation type="journal article" date="2011" name="Genome Biol.">
        <title>Comparative genome sequence analysis underscores mycoparasitism as the ancestral life style of Trichoderma.</title>
        <authorList>
            <person name="Kubicek C.P."/>
            <person name="Herrera-Estrella A."/>
            <person name="Seidl-Seiboth V."/>
            <person name="Martinez D.A."/>
            <person name="Druzhinina I.S."/>
            <person name="Thon M."/>
            <person name="Zeilinger S."/>
            <person name="Casas-Flores S."/>
            <person name="Horwitz B.A."/>
            <person name="Mukherjee P.K."/>
            <person name="Mukherjee M."/>
            <person name="Kredics L."/>
            <person name="Alcaraz L.D."/>
            <person name="Aerts A."/>
            <person name="Antal Z."/>
            <person name="Atanasova L."/>
            <person name="Cervantes-Badillo M.G."/>
            <person name="Challacombe J."/>
            <person name="Chertkov O."/>
            <person name="McCluskey K."/>
            <person name="Coulpier F."/>
            <person name="Deshpande N."/>
            <person name="von Doehren H."/>
            <person name="Ebbole D.J."/>
            <person name="Esquivel-Naranjo E.U."/>
            <person name="Fekete E."/>
            <person name="Flipphi M."/>
            <person name="Glaser F."/>
            <person name="Gomez-Rodriguez E.Y."/>
            <person name="Gruber S."/>
            <person name="Han C."/>
            <person name="Henrissat B."/>
            <person name="Hermosa R."/>
            <person name="Hernandez-Onate M."/>
            <person name="Karaffa L."/>
            <person name="Kosti I."/>
            <person name="Le Crom S."/>
            <person name="Lindquist E."/>
            <person name="Lucas S."/>
            <person name="Luebeck M."/>
            <person name="Luebeck P.S."/>
            <person name="Margeot A."/>
            <person name="Metz B."/>
            <person name="Misra M."/>
            <person name="Nevalainen H."/>
            <person name="Omann M."/>
            <person name="Packer N."/>
            <person name="Perrone G."/>
            <person name="Uresti-Rivera E.E."/>
            <person name="Salamov A."/>
            <person name="Schmoll M."/>
            <person name="Seiboth B."/>
            <person name="Shapiro H."/>
            <person name="Sukno S."/>
            <person name="Tamayo-Ramos J.A."/>
            <person name="Tisch D."/>
            <person name="Wiest A."/>
            <person name="Wilkinson H.H."/>
            <person name="Zhang M."/>
            <person name="Coutinho P.M."/>
            <person name="Kenerley C.M."/>
            <person name="Monte E."/>
            <person name="Baker S.E."/>
            <person name="Grigoriev I.V."/>
        </authorList>
    </citation>
    <scope>NUCLEOTIDE SEQUENCE [LARGE SCALE GENOMIC DNA]</scope>
    <source>
        <strain evidence="3">ATCC 20476 / IMI 206040</strain>
    </source>
</reference>
<evidence type="ECO:0000256" key="1">
    <source>
        <dbReference type="SAM" id="Phobius"/>
    </source>
</evidence>
<dbReference type="eggNOG" id="ENOG502QW6Q">
    <property type="taxonomic scope" value="Eukaryota"/>
</dbReference>
<dbReference type="PANTHER" id="PTHR37471">
    <property type="entry name" value="UNNAMED PRODUCT"/>
    <property type="match status" value="1"/>
</dbReference>
<feature type="transmembrane region" description="Helical" evidence="1">
    <location>
        <begin position="207"/>
        <end position="225"/>
    </location>
</feature>
<sequence length="447" mass="52127">MIGISTWDYVFIRTCIFLLRLIAPLSVIYSLVSCLIHFPFHIPHVLEVWLNLETVFYLLIYLPRKNYLQTVVTHPAAGRDDRRRLFQRCHSNIPDPDRYLTKWFRDAPVAEIKRENVKDFFRWAFLNSGEPDPAYDEELGEYIGEMEKLLGRKLEPGRGDAQCLRLTLDKVEMSHRSLLWYLCVFVVDTLASIYLRYYSFDFHRTSLFQFLAVFPTRLLTLFTTYRSPARTLTYWYRPHTSRTRLPILFIHGIGVGLYMYIPFLADLNAEDSKDPSDGQVGIIAIEIMPISSRITSEAMLKDEMCEEVHCIITAHGWERFMLICRKPTHVSEHLLSYFGAKDMGVAHTLFRRFIWSDNALWKEDIQHHRVAVVLAGRDAIVDTNAVAAYLTGTDDWSLETKSWENGVWKGDGLDVLWFQDLDHGGVFGRRRTRTRLVDIVKRFAAQE</sequence>
<evidence type="ECO:0000313" key="3">
    <source>
        <dbReference type="Proteomes" id="UP000005426"/>
    </source>
</evidence>
<protein>
    <recommendedName>
        <fullName evidence="4">AB hydrolase-1 domain-containing protein</fullName>
    </recommendedName>
</protein>
<dbReference type="OMA" id="RIRMSHR"/>
<evidence type="ECO:0000313" key="2">
    <source>
        <dbReference type="EMBL" id="EHK51142.1"/>
    </source>
</evidence>
<gene>
    <name evidence="2" type="ORF">TRIATDRAFT_186347</name>
</gene>
<dbReference type="STRING" id="452589.G9NDX2"/>
<feature type="transmembrane region" description="Helical" evidence="1">
    <location>
        <begin position="245"/>
        <end position="265"/>
    </location>
</feature>
<keyword evidence="1" id="KW-1133">Transmembrane helix</keyword>
<keyword evidence="1" id="KW-0472">Membrane</keyword>
<keyword evidence="1" id="KW-0812">Transmembrane</keyword>
<dbReference type="AlphaFoldDB" id="G9NDX2"/>
<accession>G9NDX2</accession>
<feature type="transmembrane region" description="Helical" evidence="1">
    <location>
        <begin position="178"/>
        <end position="195"/>
    </location>
</feature>
<comment type="caution">
    <text evidence="2">The sequence shown here is derived from an EMBL/GenBank/DDBJ whole genome shotgun (WGS) entry which is preliminary data.</text>
</comment>
<evidence type="ECO:0008006" key="4">
    <source>
        <dbReference type="Google" id="ProtNLM"/>
    </source>
</evidence>
<dbReference type="EMBL" id="ABDG02000009">
    <property type="protein sequence ID" value="EHK51142.1"/>
    <property type="molecule type" value="Genomic_DNA"/>
</dbReference>
<name>G9NDX2_HYPAI</name>
<dbReference type="SUPFAM" id="SSF53474">
    <property type="entry name" value="alpha/beta-Hydrolases"/>
    <property type="match status" value="1"/>
</dbReference>
<feature type="transmembrane region" description="Helical" evidence="1">
    <location>
        <begin position="46"/>
        <end position="62"/>
    </location>
</feature>